<evidence type="ECO:0000313" key="2">
    <source>
        <dbReference type="Proteomes" id="UP000001075"/>
    </source>
</evidence>
<accession>G3H0D7</accession>
<dbReference type="EMBL" id="JH000090">
    <property type="protein sequence ID" value="EGW03769.1"/>
    <property type="molecule type" value="Genomic_DNA"/>
</dbReference>
<dbReference type="AlphaFoldDB" id="G3H0D7"/>
<organism evidence="1 2">
    <name type="scientific">Cricetulus griseus</name>
    <name type="common">Chinese hamster</name>
    <name type="synonym">Cricetulus barabensis griseus</name>
    <dbReference type="NCBI Taxonomy" id="10029"/>
    <lineage>
        <taxon>Eukaryota</taxon>
        <taxon>Metazoa</taxon>
        <taxon>Chordata</taxon>
        <taxon>Craniata</taxon>
        <taxon>Vertebrata</taxon>
        <taxon>Euteleostomi</taxon>
        <taxon>Mammalia</taxon>
        <taxon>Eutheria</taxon>
        <taxon>Euarchontoglires</taxon>
        <taxon>Glires</taxon>
        <taxon>Rodentia</taxon>
        <taxon>Myomorpha</taxon>
        <taxon>Muroidea</taxon>
        <taxon>Cricetidae</taxon>
        <taxon>Cricetinae</taxon>
        <taxon>Cricetulus</taxon>
    </lineage>
</organism>
<name>G3H0D7_CRIGR</name>
<evidence type="ECO:0000313" key="1">
    <source>
        <dbReference type="EMBL" id="EGW03769.1"/>
    </source>
</evidence>
<reference evidence="2" key="1">
    <citation type="journal article" date="2011" name="Nat. Biotechnol.">
        <title>The genomic sequence of the Chinese hamster ovary (CHO)-K1 cell line.</title>
        <authorList>
            <person name="Xu X."/>
            <person name="Nagarajan H."/>
            <person name="Lewis N.E."/>
            <person name="Pan S."/>
            <person name="Cai Z."/>
            <person name="Liu X."/>
            <person name="Chen W."/>
            <person name="Xie M."/>
            <person name="Wang W."/>
            <person name="Hammond S."/>
            <person name="Andersen M.R."/>
            <person name="Neff N."/>
            <person name="Passarelli B."/>
            <person name="Koh W."/>
            <person name="Fan H.C."/>
            <person name="Wang J."/>
            <person name="Gui Y."/>
            <person name="Lee K.H."/>
            <person name="Betenbaugh M.J."/>
            <person name="Quake S.R."/>
            <person name="Famili I."/>
            <person name="Palsson B.O."/>
            <person name="Wang J."/>
        </authorList>
    </citation>
    <scope>NUCLEOTIDE SEQUENCE [LARGE SCALE GENOMIC DNA]</scope>
    <source>
        <strain evidence="2">CHO K1 cell line</strain>
    </source>
</reference>
<sequence>MGVKRWRKRNKIFQYRVWAVSWRIREVKTAMIQITGTSDMLLLCLSPNKTPSR</sequence>
<dbReference type="InParanoid" id="G3H0D7"/>
<proteinExistence type="predicted"/>
<gene>
    <name evidence="1" type="ORF">I79_003592</name>
</gene>
<protein>
    <submittedName>
        <fullName evidence="1">Uncharacterized protein</fullName>
    </submittedName>
</protein>
<dbReference type="Proteomes" id="UP000001075">
    <property type="component" value="Unassembled WGS sequence"/>
</dbReference>